<evidence type="ECO:0000256" key="2">
    <source>
        <dbReference type="SAM" id="Phobius"/>
    </source>
</evidence>
<evidence type="ECO:0000256" key="1">
    <source>
        <dbReference type="SAM" id="MobiDB-lite"/>
    </source>
</evidence>
<keyword evidence="2" id="KW-1133">Transmembrane helix</keyword>
<feature type="transmembrane region" description="Helical" evidence="2">
    <location>
        <begin position="115"/>
        <end position="134"/>
    </location>
</feature>
<feature type="compositionally biased region" description="Low complexity" evidence="1">
    <location>
        <begin position="100"/>
        <end position="109"/>
    </location>
</feature>
<dbReference type="EMBL" id="CP139779">
    <property type="protein sequence ID" value="WQB70890.1"/>
    <property type="molecule type" value="Genomic_DNA"/>
</dbReference>
<dbReference type="RefSeq" id="WP_322411026.1">
    <property type="nucleotide sequence ID" value="NZ_CP139779.1"/>
</dbReference>
<organism evidence="3 4">
    <name type="scientific">Microbacterium invictum</name>
    <dbReference type="NCBI Taxonomy" id="515415"/>
    <lineage>
        <taxon>Bacteria</taxon>
        <taxon>Bacillati</taxon>
        <taxon>Actinomycetota</taxon>
        <taxon>Actinomycetes</taxon>
        <taxon>Micrococcales</taxon>
        <taxon>Microbacteriaceae</taxon>
        <taxon>Microbacterium</taxon>
    </lineage>
</organism>
<name>A0ABZ0VFE4_9MICO</name>
<protein>
    <submittedName>
        <fullName evidence="3">Uncharacterized protein</fullName>
    </submittedName>
</protein>
<evidence type="ECO:0000313" key="4">
    <source>
        <dbReference type="Proteomes" id="UP001324533"/>
    </source>
</evidence>
<keyword evidence="4" id="KW-1185">Reference proteome</keyword>
<keyword evidence="2" id="KW-0472">Membrane</keyword>
<reference evidence="3 4" key="1">
    <citation type="submission" date="2023-06" db="EMBL/GenBank/DDBJ databases">
        <title>Rock-solubilizing bacteria, Microbacterium invictum, promotes re-establishment of vegetation in rocky wasteland by accelerating rock bio-weathering and reshaping soil bacterial community.</title>
        <authorList>
            <person name="Liu C."/>
        </authorList>
    </citation>
    <scope>NUCLEOTIDE SEQUENCE [LARGE SCALE GENOMIC DNA]</scope>
    <source>
        <strain evidence="3 4">X-18</strain>
    </source>
</reference>
<accession>A0ABZ0VFE4</accession>
<feature type="region of interest" description="Disordered" evidence="1">
    <location>
        <begin position="44"/>
        <end position="72"/>
    </location>
</feature>
<proteinExistence type="predicted"/>
<feature type="region of interest" description="Disordered" evidence="1">
    <location>
        <begin position="85"/>
        <end position="109"/>
    </location>
</feature>
<dbReference type="Proteomes" id="UP001324533">
    <property type="component" value="Chromosome"/>
</dbReference>
<feature type="region of interest" description="Disordered" evidence="1">
    <location>
        <begin position="282"/>
        <end position="307"/>
    </location>
</feature>
<evidence type="ECO:0000313" key="3">
    <source>
        <dbReference type="EMBL" id="WQB70890.1"/>
    </source>
</evidence>
<gene>
    <name evidence="3" type="ORF">T9R20_02715</name>
</gene>
<sequence>MAEEPDRLRDDERAELRALQRRAYGPDADILADPAALQRLRVLETAAAQRRTPGDAAQSHPRTPGASDDIGRDVIVEAAVTLPEVGTAPAGDTPAGEQPAGGAAAASAPRSRRPAVLLLTVGAAVVAVAGALVISTTPAPAENEDLATIRQDAADAASERLSLDDDAPHRNPYELYFDGKRDEVLTLPGAEGVASRVVYDEFLPYGTLYGRLVGAGPTEDDRFCMIVESSPSAVTVCLDPAIWGFAPLPKTLVFPAPQFDAASPGEVAYVGYTLEPDGQVVARPGVDPASASEPEPTRTAVPAPGTQ</sequence>
<keyword evidence="2" id="KW-0812">Transmembrane</keyword>